<sequence length="228" mass="24400">MLRTLVWTLPAHPAKNALLRSLGHDIHPTARARSGLVLRVTAFQMGPGSRIGRFNLIKNLRLVSIGDHSSVGRLNVISAHPVYQKLYPDGAALIVGAHSFITSRHQLDCSGSVVLGSFSCIAGHETKILSHSIDVRRDVQVAHPVRIGDRSFVGARCLLLGGAVLPDRSVLGAGSVLTRTRQEQEPGLWAGVPATLRGPIDGDWFSRAATGTSRVYVPATGETIEDAI</sequence>
<reference evidence="2" key="1">
    <citation type="journal article" date="2019" name="Int. J. Syst. Evol. Microbiol.">
        <title>The Global Catalogue of Microorganisms (GCM) 10K type strain sequencing project: providing services to taxonomists for standard genome sequencing and annotation.</title>
        <authorList>
            <consortium name="The Broad Institute Genomics Platform"/>
            <consortium name="The Broad Institute Genome Sequencing Center for Infectious Disease"/>
            <person name="Wu L."/>
            <person name="Ma J."/>
        </authorList>
    </citation>
    <scope>NUCLEOTIDE SEQUENCE [LARGE SCALE GENOMIC DNA]</scope>
    <source>
        <strain evidence="2">JCM 17021</strain>
    </source>
</reference>
<evidence type="ECO:0000313" key="2">
    <source>
        <dbReference type="Proteomes" id="UP001501803"/>
    </source>
</evidence>
<evidence type="ECO:0000313" key="1">
    <source>
        <dbReference type="EMBL" id="GAA3887032.1"/>
    </source>
</evidence>
<gene>
    <name evidence="1" type="ORF">GCM10022381_31350</name>
</gene>
<dbReference type="EMBL" id="BAABCN010000010">
    <property type="protein sequence ID" value="GAA3887032.1"/>
    <property type="molecule type" value="Genomic_DNA"/>
</dbReference>
<dbReference type="Gene3D" id="2.160.10.10">
    <property type="entry name" value="Hexapeptide repeat proteins"/>
    <property type="match status" value="1"/>
</dbReference>
<dbReference type="InterPro" id="IPR011004">
    <property type="entry name" value="Trimer_LpxA-like_sf"/>
</dbReference>
<keyword evidence="2" id="KW-1185">Reference proteome</keyword>
<dbReference type="Pfam" id="PF14602">
    <property type="entry name" value="Hexapep_2"/>
    <property type="match status" value="1"/>
</dbReference>
<proteinExistence type="predicted"/>
<dbReference type="Proteomes" id="UP001501803">
    <property type="component" value="Unassembled WGS sequence"/>
</dbReference>
<accession>A0ABP7KTP8</accession>
<comment type="caution">
    <text evidence="1">The sequence shown here is derived from an EMBL/GenBank/DDBJ whole genome shotgun (WGS) entry which is preliminary data.</text>
</comment>
<name>A0ABP7KTP8_9MICO</name>
<protein>
    <recommendedName>
        <fullName evidence="3">Acyltransferase</fullName>
    </recommendedName>
</protein>
<dbReference type="InterPro" id="IPR001451">
    <property type="entry name" value="Hexapep"/>
</dbReference>
<organism evidence="1 2">
    <name type="scientific">Leifsonia kafniensis</name>
    <dbReference type="NCBI Taxonomy" id="475957"/>
    <lineage>
        <taxon>Bacteria</taxon>
        <taxon>Bacillati</taxon>
        <taxon>Actinomycetota</taxon>
        <taxon>Actinomycetes</taxon>
        <taxon>Micrococcales</taxon>
        <taxon>Microbacteriaceae</taxon>
        <taxon>Leifsonia</taxon>
    </lineage>
</organism>
<dbReference type="RefSeq" id="WP_345068404.1">
    <property type="nucleotide sequence ID" value="NZ_BAABCN010000010.1"/>
</dbReference>
<dbReference type="SUPFAM" id="SSF51161">
    <property type="entry name" value="Trimeric LpxA-like enzymes"/>
    <property type="match status" value="1"/>
</dbReference>
<evidence type="ECO:0008006" key="3">
    <source>
        <dbReference type="Google" id="ProtNLM"/>
    </source>
</evidence>